<evidence type="ECO:0000313" key="3">
    <source>
        <dbReference type="Proteomes" id="UP000648801"/>
    </source>
</evidence>
<dbReference type="RefSeq" id="WP_188757891.1">
    <property type="nucleotide sequence ID" value="NZ_BMJB01000001.1"/>
</dbReference>
<dbReference type="AlphaFoldDB" id="A0A916RJD2"/>
<dbReference type="Proteomes" id="UP000648801">
    <property type="component" value="Unassembled WGS sequence"/>
</dbReference>
<dbReference type="EMBL" id="BMJB01000001">
    <property type="protein sequence ID" value="GGA58009.1"/>
    <property type="molecule type" value="Genomic_DNA"/>
</dbReference>
<comment type="caution">
    <text evidence="2">The sequence shown here is derived from an EMBL/GenBank/DDBJ whole genome shotgun (WGS) entry which is preliminary data.</text>
</comment>
<keyword evidence="1" id="KW-0472">Membrane</keyword>
<feature type="transmembrane region" description="Helical" evidence="1">
    <location>
        <begin position="139"/>
        <end position="158"/>
    </location>
</feature>
<evidence type="ECO:0000313" key="2">
    <source>
        <dbReference type="EMBL" id="GGA58009.1"/>
    </source>
</evidence>
<proteinExistence type="predicted"/>
<protein>
    <submittedName>
        <fullName evidence="2">Uncharacterized protein</fullName>
    </submittedName>
</protein>
<accession>A0A916RJD2</accession>
<evidence type="ECO:0000256" key="1">
    <source>
        <dbReference type="SAM" id="Phobius"/>
    </source>
</evidence>
<keyword evidence="1" id="KW-0812">Transmembrane</keyword>
<gene>
    <name evidence="2" type="ORF">GCM10011507_06700</name>
</gene>
<reference evidence="2" key="1">
    <citation type="journal article" date="2014" name="Int. J. Syst. Evol. Microbiol.">
        <title>Complete genome sequence of Corynebacterium casei LMG S-19264T (=DSM 44701T), isolated from a smear-ripened cheese.</title>
        <authorList>
            <consortium name="US DOE Joint Genome Institute (JGI-PGF)"/>
            <person name="Walter F."/>
            <person name="Albersmeier A."/>
            <person name="Kalinowski J."/>
            <person name="Ruckert C."/>
        </authorList>
    </citation>
    <scope>NUCLEOTIDE SEQUENCE</scope>
    <source>
        <strain evidence="2">CGMCC 1.15447</strain>
    </source>
</reference>
<organism evidence="2 3">
    <name type="scientific">Edaphobacter acidisoli</name>
    <dbReference type="NCBI Taxonomy" id="2040573"/>
    <lineage>
        <taxon>Bacteria</taxon>
        <taxon>Pseudomonadati</taxon>
        <taxon>Acidobacteriota</taxon>
        <taxon>Terriglobia</taxon>
        <taxon>Terriglobales</taxon>
        <taxon>Acidobacteriaceae</taxon>
        <taxon>Edaphobacter</taxon>
    </lineage>
</organism>
<sequence>MIAAPDRPRDRTIGSLVREALWFLFHTAVAIGLVIAIITVMTLNHPDPDSAGPKVTLTVLAFLMPMFAGLIASRMQHNSNARHIWISGLVLFTIACVWVLDLPTGKGLCENCGSVEKVWRTIFSFSHGSGLMSGDGPLIGAWMPLSMISYAFGARFGLEP</sequence>
<name>A0A916RJD2_9BACT</name>
<keyword evidence="1" id="KW-1133">Transmembrane helix</keyword>
<feature type="transmembrane region" description="Helical" evidence="1">
    <location>
        <begin position="21"/>
        <end position="43"/>
    </location>
</feature>
<feature type="transmembrane region" description="Helical" evidence="1">
    <location>
        <begin position="84"/>
        <end position="100"/>
    </location>
</feature>
<keyword evidence="3" id="KW-1185">Reference proteome</keyword>
<reference evidence="2" key="2">
    <citation type="submission" date="2020-09" db="EMBL/GenBank/DDBJ databases">
        <authorList>
            <person name="Sun Q."/>
            <person name="Zhou Y."/>
        </authorList>
    </citation>
    <scope>NUCLEOTIDE SEQUENCE</scope>
    <source>
        <strain evidence="2">CGMCC 1.15447</strain>
    </source>
</reference>
<feature type="transmembrane region" description="Helical" evidence="1">
    <location>
        <begin position="55"/>
        <end position="72"/>
    </location>
</feature>